<feature type="signal peptide" evidence="1">
    <location>
        <begin position="1"/>
        <end position="28"/>
    </location>
</feature>
<dbReference type="InterPro" id="IPR050643">
    <property type="entry name" value="Periplasmic_pilus_chap"/>
</dbReference>
<dbReference type="InterPro" id="IPR001829">
    <property type="entry name" value="Pili_assmbl_chaperone_bac"/>
</dbReference>
<dbReference type="GO" id="GO:0030288">
    <property type="term" value="C:outer membrane-bounded periplasmic space"/>
    <property type="evidence" value="ECO:0007669"/>
    <property type="project" value="InterPro"/>
</dbReference>
<comment type="caution">
    <text evidence="3">The sequence shown here is derived from an EMBL/GenBank/DDBJ whole genome shotgun (WGS) entry which is preliminary data.</text>
</comment>
<evidence type="ECO:0000259" key="2">
    <source>
        <dbReference type="Pfam" id="PF00345"/>
    </source>
</evidence>
<evidence type="ECO:0000256" key="1">
    <source>
        <dbReference type="SAM" id="SignalP"/>
    </source>
</evidence>
<dbReference type="Pfam" id="PF00345">
    <property type="entry name" value="PapD_N"/>
    <property type="match status" value="1"/>
</dbReference>
<dbReference type="PANTHER" id="PTHR30251:SF3">
    <property type="entry name" value="FIMBRIAL CHAPARONE PROTEIN"/>
    <property type="match status" value="1"/>
</dbReference>
<dbReference type="RefSeq" id="WP_072445286.1">
    <property type="nucleotide sequence ID" value="NZ_QJJY01000043.1"/>
</dbReference>
<dbReference type="Proteomes" id="UP000247755">
    <property type="component" value="Unassembled WGS sequence"/>
</dbReference>
<dbReference type="GO" id="GO:0071555">
    <property type="term" value="P:cell wall organization"/>
    <property type="evidence" value="ECO:0007669"/>
    <property type="project" value="InterPro"/>
</dbReference>
<dbReference type="InterPro" id="IPR013783">
    <property type="entry name" value="Ig-like_fold"/>
</dbReference>
<dbReference type="NCBIfam" id="NF007392">
    <property type="entry name" value="PRK09918.1"/>
    <property type="match status" value="1"/>
</dbReference>
<name>A0A318IB22_BURPY</name>
<protein>
    <submittedName>
        <fullName evidence="3">P pilus assembly chaperone PapD</fullName>
    </submittedName>
</protein>
<sequence>MKSLNKFKWIAPFSLAASAVLGLTQAHAGGPLPETSVVLVRESEGGGSIKITNTEPTPILLMTTIENIPEDEEKLVLATPPVARVEPGETQLVRFIMTGSAPLDKERLKRVTFEGIPEVSKGSNTVRMTVRQNLPMLILPKGGKSERAPWTKLTAHVEGGELELRNPSSHVVRLDQTVTVMPGDYSVTLPKSYLLPGESVRAAAKAPLDPSQATTARIYPATVYGYMVNNHDLSIR</sequence>
<dbReference type="InterPro" id="IPR008962">
    <property type="entry name" value="PapD-like_sf"/>
</dbReference>
<dbReference type="SUPFAM" id="SSF49354">
    <property type="entry name" value="PapD-like"/>
    <property type="match status" value="1"/>
</dbReference>
<organism evidence="3 4">
    <name type="scientific">Burkholderia pyrrocinia</name>
    <name type="common">Pseudomonas pyrrocinia</name>
    <dbReference type="NCBI Taxonomy" id="60550"/>
    <lineage>
        <taxon>Bacteria</taxon>
        <taxon>Pseudomonadati</taxon>
        <taxon>Pseudomonadota</taxon>
        <taxon>Betaproteobacteria</taxon>
        <taxon>Burkholderiales</taxon>
        <taxon>Burkholderiaceae</taxon>
        <taxon>Burkholderia</taxon>
        <taxon>Burkholderia cepacia complex</taxon>
    </lineage>
</organism>
<reference evidence="3 4" key="1">
    <citation type="submission" date="2018-05" db="EMBL/GenBank/DDBJ databases">
        <title>Comparative genomics of bacterial root endophytes of switchgrass collected from native prairies over two seasons.</title>
        <authorList>
            <person name="Tang Y."/>
        </authorList>
    </citation>
    <scope>NUCLEOTIDE SEQUENCE [LARGE SCALE GENOMIC DNA]</scope>
    <source>
        <strain evidence="3 4">NFIX32</strain>
    </source>
</reference>
<keyword evidence="1" id="KW-0732">Signal</keyword>
<dbReference type="AlphaFoldDB" id="A0A318IB22"/>
<gene>
    <name evidence="3" type="ORF">NA66_104313</name>
</gene>
<evidence type="ECO:0000313" key="4">
    <source>
        <dbReference type="Proteomes" id="UP000247755"/>
    </source>
</evidence>
<feature type="chain" id="PRO_5016366629" evidence="1">
    <location>
        <begin position="29"/>
        <end position="236"/>
    </location>
</feature>
<dbReference type="Gene3D" id="2.60.40.10">
    <property type="entry name" value="Immunoglobulins"/>
    <property type="match status" value="1"/>
</dbReference>
<evidence type="ECO:0000313" key="3">
    <source>
        <dbReference type="EMBL" id="PXX22051.1"/>
    </source>
</evidence>
<dbReference type="InterPro" id="IPR016147">
    <property type="entry name" value="Pili_assmbl_chaperone_N"/>
</dbReference>
<dbReference type="EMBL" id="QJJY01000043">
    <property type="protein sequence ID" value="PXX22051.1"/>
    <property type="molecule type" value="Genomic_DNA"/>
</dbReference>
<dbReference type="PRINTS" id="PR00969">
    <property type="entry name" value="CHAPERONPILI"/>
</dbReference>
<proteinExistence type="predicted"/>
<dbReference type="PANTHER" id="PTHR30251">
    <property type="entry name" value="PILUS ASSEMBLY CHAPERONE"/>
    <property type="match status" value="1"/>
</dbReference>
<accession>A0A318IB22</accession>
<feature type="domain" description="Pili assembly chaperone N-terminal" evidence="2">
    <location>
        <begin position="34"/>
        <end position="142"/>
    </location>
</feature>